<keyword evidence="2" id="KW-1185">Reference proteome</keyword>
<dbReference type="RefSeq" id="WP_089083884.1">
    <property type="nucleotide sequence ID" value="NZ_AP018823.1"/>
</dbReference>
<organism evidence="1 2">
    <name type="scientific">Aquitalea magnusonii</name>
    <dbReference type="NCBI Taxonomy" id="332411"/>
    <lineage>
        <taxon>Bacteria</taxon>
        <taxon>Pseudomonadati</taxon>
        <taxon>Pseudomonadota</taxon>
        <taxon>Betaproteobacteria</taxon>
        <taxon>Neisseriales</taxon>
        <taxon>Chromobacteriaceae</taxon>
        <taxon>Aquitalea</taxon>
    </lineage>
</organism>
<dbReference type="Proteomes" id="UP000198290">
    <property type="component" value="Chromosome"/>
</dbReference>
<reference evidence="1 2" key="2">
    <citation type="journal article" date="2017" name="Genome Announc.">
        <title>Draft genome sequence of Aquitalea magnusonii strain H3, a plant growth-promoting bacterium of duckweed Lemna minor.</title>
        <authorList>
            <person name="Ishizawa H."/>
            <person name="Kuroda M."/>
            <person name="Ike M."/>
        </authorList>
    </citation>
    <scope>NUCLEOTIDE SEQUENCE [LARGE SCALE GENOMIC DNA]</scope>
    <source>
        <strain evidence="1 2">H3</strain>
    </source>
</reference>
<dbReference type="KEGG" id="amah:DLM_1266"/>
<gene>
    <name evidence="1" type="ORF">DLM_1266</name>
</gene>
<sequence>MAQTNKDRNTPMMDGQLLNLPMASGISIPAGTIVTVHNSTGMAYAGVSNVNTVAMGRAEENKQNNGADGSVFIQVRRGKAFKWDNSPTDPVIATGLGRPCYVQDNQTVCRSGNGLSLAGTVIQIDPDGVWVLM</sequence>
<evidence type="ECO:0000313" key="2">
    <source>
        <dbReference type="Proteomes" id="UP000198290"/>
    </source>
</evidence>
<evidence type="ECO:0000313" key="1">
    <source>
        <dbReference type="EMBL" id="BBF84890.1"/>
    </source>
</evidence>
<accession>A0A3G9GAE8</accession>
<reference evidence="2" key="3">
    <citation type="journal article" date="2017" name="Plant Physiol. Biochem.">
        <title>Differential oxidative and antioxidative response of duckweed Lemna minor toward plant growth promoting/inhibiting bacteria.</title>
        <authorList>
            <person name="Ishizawa H."/>
            <person name="Kuroda M."/>
            <person name="Morikawa M."/>
            <person name="Ike M."/>
        </authorList>
    </citation>
    <scope>NUCLEOTIDE SEQUENCE [LARGE SCALE GENOMIC DNA]</scope>
    <source>
        <strain evidence="2">H3</strain>
    </source>
</reference>
<dbReference type="EMBL" id="AP018823">
    <property type="protein sequence ID" value="BBF84890.1"/>
    <property type="molecule type" value="Genomic_DNA"/>
</dbReference>
<name>A0A3G9GAE8_9NEIS</name>
<dbReference type="AlphaFoldDB" id="A0A3G9GAE8"/>
<reference evidence="2" key="1">
    <citation type="journal article" date="2017" name="Biotechnol. Biofuels">
        <title>Evaluation of environmental bacterial communities as a factor affecting the growth of duckweed Lemna minor.</title>
        <authorList>
            <person name="Ishizawa H."/>
            <person name="Kuroda M."/>
            <person name="Morikawa M."/>
            <person name="Ike M."/>
        </authorList>
    </citation>
    <scope>NUCLEOTIDE SEQUENCE [LARGE SCALE GENOMIC DNA]</scope>
    <source>
        <strain evidence="2">H3</strain>
    </source>
</reference>
<dbReference type="STRING" id="332411.VI06_16215"/>
<dbReference type="OrthoDB" id="5465205at2"/>
<proteinExistence type="predicted"/>
<protein>
    <submittedName>
        <fullName evidence="1">Phage protein</fullName>
    </submittedName>
</protein>